<keyword evidence="11" id="KW-1185">Reference proteome</keyword>
<dbReference type="UniPathway" id="UPA00602">
    <property type="reaction ID" value="UER00658"/>
</dbReference>
<dbReference type="GO" id="GO:0032263">
    <property type="term" value="P:GMP salvage"/>
    <property type="evidence" value="ECO:0007669"/>
    <property type="project" value="UniProtKB-UniRule"/>
</dbReference>
<feature type="binding site" evidence="8">
    <location>
        <begin position="59"/>
        <end position="60"/>
    </location>
    <ligand>
        <name>5-phospho-alpha-D-ribose 1-diphosphate</name>
        <dbReference type="ChEBI" id="CHEBI:58017"/>
    </ligand>
</feature>
<dbReference type="GO" id="GO:0005886">
    <property type="term" value="C:plasma membrane"/>
    <property type="evidence" value="ECO:0007669"/>
    <property type="project" value="UniProtKB-SubCell"/>
</dbReference>
<feature type="domain" description="Phosphoribosyltransferase" evidence="9">
    <location>
        <begin position="31"/>
        <end position="166"/>
    </location>
</feature>
<evidence type="ECO:0000256" key="1">
    <source>
        <dbReference type="ARBA" id="ARBA00022475"/>
    </source>
</evidence>
<comment type="caution">
    <text evidence="8">Lacks conserved residue(s) required for the propagation of feature annotation.</text>
</comment>
<dbReference type="GO" id="GO:0005829">
    <property type="term" value="C:cytosol"/>
    <property type="evidence" value="ECO:0007669"/>
    <property type="project" value="TreeGrafter"/>
</dbReference>
<dbReference type="AlphaFoldDB" id="A0A4R7NPT4"/>
<comment type="catalytic activity">
    <reaction evidence="8">
        <text>GMP + diphosphate = guanine + 5-phospho-alpha-D-ribose 1-diphosphate</text>
        <dbReference type="Rhea" id="RHEA:25424"/>
        <dbReference type="ChEBI" id="CHEBI:16235"/>
        <dbReference type="ChEBI" id="CHEBI:33019"/>
        <dbReference type="ChEBI" id="CHEBI:58017"/>
        <dbReference type="ChEBI" id="CHEBI:58115"/>
    </reaction>
</comment>
<keyword evidence="3 8" id="KW-0808">Transferase</keyword>
<evidence type="ECO:0000256" key="8">
    <source>
        <dbReference type="HAMAP-Rule" id="MF_01903"/>
    </source>
</evidence>
<dbReference type="GO" id="GO:0052657">
    <property type="term" value="F:guanine phosphoribosyltransferase activity"/>
    <property type="evidence" value="ECO:0007669"/>
    <property type="project" value="RHEA"/>
</dbReference>
<dbReference type="PANTHER" id="PTHR39563:SF1">
    <property type="entry name" value="XANTHINE-GUANINE PHOSPHORIBOSYLTRANSFERASE"/>
    <property type="match status" value="1"/>
</dbReference>
<dbReference type="GO" id="GO:0006166">
    <property type="term" value="P:purine ribonucleoside salvage"/>
    <property type="evidence" value="ECO:0007669"/>
    <property type="project" value="UniProtKB-KW"/>
</dbReference>
<evidence type="ECO:0000313" key="11">
    <source>
        <dbReference type="Proteomes" id="UP000295380"/>
    </source>
</evidence>
<comment type="catalytic activity">
    <reaction evidence="8">
        <text>IMP + diphosphate = hypoxanthine + 5-phospho-alpha-D-ribose 1-diphosphate</text>
        <dbReference type="Rhea" id="RHEA:17973"/>
        <dbReference type="ChEBI" id="CHEBI:17368"/>
        <dbReference type="ChEBI" id="CHEBI:33019"/>
        <dbReference type="ChEBI" id="CHEBI:58017"/>
        <dbReference type="ChEBI" id="CHEBI:58053"/>
    </reaction>
</comment>
<comment type="cofactor">
    <cofactor evidence="8">
        <name>Mg(2+)</name>
        <dbReference type="ChEBI" id="CHEBI:18420"/>
    </cofactor>
</comment>
<feature type="binding site" evidence="8">
    <location>
        <position position="111"/>
    </location>
    <ligand>
        <name>Mg(2+)</name>
        <dbReference type="ChEBI" id="CHEBI:18420"/>
    </ligand>
</feature>
<keyword evidence="6 8" id="KW-0460">Magnesium</keyword>
<evidence type="ECO:0000256" key="3">
    <source>
        <dbReference type="ARBA" id="ARBA00022679"/>
    </source>
</evidence>
<keyword evidence="7 8" id="KW-0472">Membrane</keyword>
<dbReference type="InterPro" id="IPR029057">
    <property type="entry name" value="PRTase-like"/>
</dbReference>
<comment type="subunit">
    <text evidence="8">Homotetramer.</text>
</comment>
<comment type="function">
    <text evidence="8">Purine salvage pathway enzyme that catalyzes the transfer of the ribosyl-5-phosphate group from 5-phospho-alpha-D-ribose 1-diphosphate (PRPP) to the N9 position of the 6-oxopurines guanine and xanthine to form the corresponding ribonucleotides GMP (guanosine 5'-monophosphate) and XMP (xanthosine 5'-monophosphate), with the release of PPi. To a lesser extent, also acts on hypoxanthine.</text>
</comment>
<accession>A0A4R7NPT4</accession>
<comment type="catalytic activity">
    <reaction evidence="8">
        <text>XMP + diphosphate = xanthine + 5-phospho-alpha-D-ribose 1-diphosphate</text>
        <dbReference type="Rhea" id="RHEA:10800"/>
        <dbReference type="ChEBI" id="CHEBI:17712"/>
        <dbReference type="ChEBI" id="CHEBI:33019"/>
        <dbReference type="ChEBI" id="CHEBI:57464"/>
        <dbReference type="ChEBI" id="CHEBI:58017"/>
        <dbReference type="EC" id="2.4.2.22"/>
    </reaction>
</comment>
<feature type="binding site" evidence="8">
    <location>
        <position position="157"/>
    </location>
    <ligand>
        <name>guanine</name>
        <dbReference type="ChEBI" id="CHEBI:16235"/>
    </ligand>
</feature>
<dbReference type="GO" id="GO:0032264">
    <property type="term" value="P:IMP salvage"/>
    <property type="evidence" value="ECO:0007669"/>
    <property type="project" value="TreeGrafter"/>
</dbReference>
<evidence type="ECO:0000256" key="2">
    <source>
        <dbReference type="ARBA" id="ARBA00022676"/>
    </source>
</evidence>
<organism evidence="10 11">
    <name type="scientific">Chromohalobacter marismortui</name>
    <dbReference type="NCBI Taxonomy" id="42055"/>
    <lineage>
        <taxon>Bacteria</taxon>
        <taxon>Pseudomonadati</taxon>
        <taxon>Pseudomonadota</taxon>
        <taxon>Gammaproteobacteria</taxon>
        <taxon>Oceanospirillales</taxon>
        <taxon>Halomonadaceae</taxon>
        <taxon>Chromohalobacter</taxon>
    </lineage>
</organism>
<evidence type="ECO:0000256" key="7">
    <source>
        <dbReference type="ARBA" id="ARBA00023136"/>
    </source>
</evidence>
<evidence type="ECO:0000259" key="9">
    <source>
        <dbReference type="Pfam" id="PF00156"/>
    </source>
</evidence>
<dbReference type="HAMAP" id="MF_01903">
    <property type="entry name" value="XGPRT"/>
    <property type="match status" value="1"/>
</dbReference>
<gene>
    <name evidence="8" type="primary">gpt</name>
    <name evidence="10" type="ORF">C8E00_103281</name>
</gene>
<protein>
    <recommendedName>
        <fullName evidence="8">Xanthine-guanine phosphoribosyltransferase</fullName>
        <shortName evidence="8">XGPRT</shortName>
        <ecNumber evidence="8">2.4.2.22</ecNumber>
    </recommendedName>
    <alternativeName>
        <fullName evidence="8">Xanthine phosphoribosyltransferase</fullName>
    </alternativeName>
</protein>
<proteinExistence type="inferred from homology"/>
<keyword evidence="4 8" id="KW-0479">Metal-binding</keyword>
<name>A0A4R7NPT4_9GAMM</name>
<comment type="subcellular location">
    <subcellularLocation>
        <location evidence="8">Cell membrane</location>
        <topology evidence="8">Peripheral membrane protein</topology>
    </subcellularLocation>
</comment>
<comment type="pathway">
    <text evidence="8">Purine metabolism; XMP biosynthesis via salvage pathway; XMP from xanthine: step 1/1.</text>
</comment>
<dbReference type="SUPFAM" id="SSF53271">
    <property type="entry name" value="PRTase-like"/>
    <property type="match status" value="1"/>
</dbReference>
<evidence type="ECO:0000256" key="6">
    <source>
        <dbReference type="ARBA" id="ARBA00022842"/>
    </source>
</evidence>
<keyword evidence="1 8" id="KW-1003">Cell membrane</keyword>
<keyword evidence="5 8" id="KW-0660">Purine salvage</keyword>
<dbReference type="GO" id="GO:0000310">
    <property type="term" value="F:xanthine phosphoribosyltransferase activity"/>
    <property type="evidence" value="ECO:0007669"/>
    <property type="project" value="UniProtKB-UniRule"/>
</dbReference>
<evidence type="ECO:0000256" key="5">
    <source>
        <dbReference type="ARBA" id="ARBA00022726"/>
    </source>
</evidence>
<comment type="caution">
    <text evidence="10">The sequence shown here is derived from an EMBL/GenBank/DDBJ whole genome shotgun (WGS) entry which is preliminary data.</text>
</comment>
<comment type="pathway">
    <text evidence="8">Purine metabolism; GMP biosynthesis via salvage pathway; GMP from guanine: step 1/1.</text>
</comment>
<feature type="binding site" evidence="8">
    <location>
        <position position="114"/>
    </location>
    <ligand>
        <name>xanthine</name>
        <dbReference type="ChEBI" id="CHEBI:17712"/>
    </ligand>
</feature>
<sequence length="180" mass="20473">MALAPSLVFPIFIRVVFPMSTDRYHQQFTVSWDQLHRDVRALCHQLVERDFKGIVAITRGGLIPAALIARELNVRLIDTVCIKSYEHQEQGGLNVMKGVEHDGDGWLLVDDLVDTGKTARAVREMLPQAHFVTVYAKPEGRPLVDQYLTEVAQDCWIQFPWDMGIAYVEPLVDQVRSRDA</sequence>
<dbReference type="EC" id="2.4.2.22" evidence="8"/>
<keyword evidence="2 8" id="KW-0328">Glycosyltransferase</keyword>
<dbReference type="EMBL" id="SOBR01000003">
    <property type="protein sequence ID" value="TDU22915.1"/>
    <property type="molecule type" value="Genomic_DNA"/>
</dbReference>
<dbReference type="InterPro" id="IPR023747">
    <property type="entry name" value="Xanthine_Guanine_PRibTrfase"/>
</dbReference>
<dbReference type="NCBIfam" id="NF006613">
    <property type="entry name" value="PRK09177.1"/>
    <property type="match status" value="1"/>
</dbReference>
<evidence type="ECO:0000313" key="10">
    <source>
        <dbReference type="EMBL" id="TDU22915.1"/>
    </source>
</evidence>
<dbReference type="Gene3D" id="3.40.50.2020">
    <property type="match status" value="1"/>
</dbReference>
<dbReference type="Pfam" id="PF00156">
    <property type="entry name" value="Pribosyltran"/>
    <property type="match status" value="1"/>
</dbReference>
<dbReference type="UniPathway" id="UPA00909">
    <property type="reaction ID" value="UER00887"/>
</dbReference>
<dbReference type="CDD" id="cd06223">
    <property type="entry name" value="PRTases_typeI"/>
    <property type="match status" value="1"/>
</dbReference>
<dbReference type="InterPro" id="IPR000836">
    <property type="entry name" value="PRTase_dom"/>
</dbReference>
<comment type="similarity">
    <text evidence="8">Belongs to the purine/pyrimidine phosphoribosyltransferase family. XGPT subfamily.</text>
</comment>
<dbReference type="Proteomes" id="UP000295380">
    <property type="component" value="Unassembled WGS sequence"/>
</dbReference>
<feature type="binding site" evidence="8">
    <location>
        <begin position="156"/>
        <end position="157"/>
    </location>
    <ligand>
        <name>GMP</name>
        <dbReference type="ChEBI" id="CHEBI:58115"/>
    </ligand>
</feature>
<feature type="binding site" evidence="8">
    <location>
        <position position="157"/>
    </location>
    <ligand>
        <name>xanthine</name>
        <dbReference type="ChEBI" id="CHEBI:17712"/>
    </ligand>
</feature>
<dbReference type="GO" id="GO:0032265">
    <property type="term" value="P:XMP salvage"/>
    <property type="evidence" value="ECO:0007669"/>
    <property type="project" value="UniProtKB-UniRule"/>
</dbReference>
<dbReference type="PANTHER" id="PTHR39563">
    <property type="entry name" value="XANTHINE PHOSPHORIBOSYLTRANSFERASE"/>
    <property type="match status" value="1"/>
</dbReference>
<dbReference type="GO" id="GO:0004422">
    <property type="term" value="F:hypoxanthine phosphoribosyltransferase activity"/>
    <property type="evidence" value="ECO:0007669"/>
    <property type="project" value="TreeGrafter"/>
</dbReference>
<dbReference type="GO" id="GO:0000287">
    <property type="term" value="F:magnesium ion binding"/>
    <property type="evidence" value="ECO:0007669"/>
    <property type="project" value="UniProtKB-UniRule"/>
</dbReference>
<evidence type="ECO:0000256" key="4">
    <source>
        <dbReference type="ARBA" id="ARBA00022723"/>
    </source>
</evidence>
<feature type="binding site" evidence="8">
    <location>
        <position position="114"/>
    </location>
    <ligand>
        <name>guanine</name>
        <dbReference type="ChEBI" id="CHEBI:16235"/>
    </ligand>
</feature>
<reference evidence="10 11" key="1">
    <citation type="submission" date="2019-03" db="EMBL/GenBank/DDBJ databases">
        <title>Genomic Encyclopedia of Type Strains, Phase IV (KMG-IV): sequencing the most valuable type-strain genomes for metagenomic binning, comparative biology and taxonomic classification.</title>
        <authorList>
            <person name="Goeker M."/>
        </authorList>
    </citation>
    <scope>NUCLEOTIDE SEQUENCE [LARGE SCALE GENOMIC DNA]</scope>
    <source>
        <strain evidence="10 11">DSM 6770</strain>
    </source>
</reference>
<feature type="binding site" evidence="8">
    <location>
        <begin position="110"/>
        <end position="118"/>
    </location>
    <ligand>
        <name>5-phospho-alpha-D-ribose 1-diphosphate</name>
        <dbReference type="ChEBI" id="CHEBI:58017"/>
    </ligand>
</feature>
<feature type="binding site" evidence="8">
    <location>
        <begin position="114"/>
        <end position="118"/>
    </location>
    <ligand>
        <name>GMP</name>
        <dbReference type="ChEBI" id="CHEBI:58115"/>
    </ligand>
</feature>